<evidence type="ECO:0000256" key="1">
    <source>
        <dbReference type="SAM" id="Phobius"/>
    </source>
</evidence>
<protein>
    <recommendedName>
        <fullName evidence="4">DUF1614 domain-containing protein</fullName>
    </recommendedName>
</protein>
<name>F2L2E2_THEU7</name>
<reference key="2">
    <citation type="submission" date="2011-03" db="EMBL/GenBank/DDBJ databases">
        <title>Complete genome sequence of the thermoacidophilic crenarchaeon Thermoproteus uzoniensis 768-20.</title>
        <authorList>
            <person name="Mardanov A.V."/>
            <person name="Gumerov V.M."/>
            <person name="Beletsky A.V."/>
            <person name="Prokofeva M.I."/>
            <person name="Bonch-Osmolovskaya E.A."/>
            <person name="Ravin N.V."/>
            <person name="Skryabin K.G."/>
        </authorList>
    </citation>
    <scope>NUCLEOTIDE SEQUENCE</scope>
    <source>
        <strain>768-20</strain>
    </source>
</reference>
<organism evidence="2 3">
    <name type="scientific">Thermoproteus uzoniensis (strain 768-20)</name>
    <dbReference type="NCBI Taxonomy" id="999630"/>
    <lineage>
        <taxon>Archaea</taxon>
        <taxon>Thermoproteota</taxon>
        <taxon>Thermoprotei</taxon>
        <taxon>Thermoproteales</taxon>
        <taxon>Thermoproteaceae</taxon>
        <taxon>Thermoproteus</taxon>
    </lineage>
</organism>
<evidence type="ECO:0008006" key="4">
    <source>
        <dbReference type="Google" id="ProtNLM"/>
    </source>
</evidence>
<dbReference type="HOGENOM" id="CLU_082100_1_0_2"/>
<reference evidence="2 3" key="1">
    <citation type="journal article" date="2011" name="J. Bacteriol.">
        <title>Complete genome sequence of the thermoacidophilic crenarchaeon Thermoproteus uzoniensis 768-20.</title>
        <authorList>
            <person name="Mardanov A.V."/>
            <person name="Gumerov V.M."/>
            <person name="Beletsky A.V."/>
            <person name="Prokofeva M.I."/>
            <person name="Bonch-Osmolovskaya E.A."/>
            <person name="Ravin N.V."/>
            <person name="Skryabin K.G."/>
        </authorList>
    </citation>
    <scope>NUCLEOTIDE SEQUENCE [LARGE SCALE GENOMIC DNA]</scope>
    <source>
        <strain evidence="2 3">768-20</strain>
    </source>
</reference>
<accession>F2L2E2</accession>
<keyword evidence="1" id="KW-0472">Membrane</keyword>
<feature type="transmembrane region" description="Helical" evidence="1">
    <location>
        <begin position="155"/>
        <end position="172"/>
    </location>
</feature>
<dbReference type="OrthoDB" id="46118at2157"/>
<dbReference type="EMBL" id="CP002590">
    <property type="protein sequence ID" value="AEA11807.1"/>
    <property type="molecule type" value="Genomic_DNA"/>
</dbReference>
<dbReference type="eggNOG" id="arCOG02159">
    <property type="taxonomic scope" value="Archaea"/>
</dbReference>
<gene>
    <name evidence="2" type="ordered locus">TUZN_0309</name>
</gene>
<dbReference type="Proteomes" id="UP000008138">
    <property type="component" value="Chromosome"/>
</dbReference>
<evidence type="ECO:0000313" key="2">
    <source>
        <dbReference type="EMBL" id="AEA11807.1"/>
    </source>
</evidence>
<feature type="transmembrane region" description="Helical" evidence="1">
    <location>
        <begin position="184"/>
        <end position="210"/>
    </location>
</feature>
<feature type="transmembrane region" description="Helical" evidence="1">
    <location>
        <begin position="129"/>
        <end position="149"/>
    </location>
</feature>
<feature type="transmembrane region" description="Helical" evidence="1">
    <location>
        <begin position="103"/>
        <end position="122"/>
    </location>
</feature>
<evidence type="ECO:0000313" key="3">
    <source>
        <dbReference type="Proteomes" id="UP000008138"/>
    </source>
</evidence>
<dbReference type="Pfam" id="PF07758">
    <property type="entry name" value="DUF1614"/>
    <property type="match status" value="1"/>
</dbReference>
<sequence>MPSYLAGLASVLRTIGVGLAESVAVAAASTFLSLLLSPFHVVIYTARRRVYYPAFGVMYVFGIPIPVPQIAVQEQIARLAVNIGGALIPLILSTYIFAKLPALYMLGTVLAALAASVAVYFMSRVVPGVGVVTPGFLPPIVAFLFSLWAGRLTPAVAYIIGVYGTLLGADVYNIRKILAQMPPLASIGGAGVWDGIYLTGIMAATLGLLFR</sequence>
<proteinExistence type="predicted"/>
<dbReference type="InterPro" id="IPR011672">
    <property type="entry name" value="DUF1614"/>
</dbReference>
<feature type="transmembrane region" description="Helical" evidence="1">
    <location>
        <begin position="79"/>
        <end position="97"/>
    </location>
</feature>
<dbReference type="AlphaFoldDB" id="F2L2E2"/>
<dbReference type="KEGG" id="tuz:TUZN_0309"/>
<keyword evidence="1" id="KW-0812">Transmembrane</keyword>
<keyword evidence="3" id="KW-1185">Reference proteome</keyword>
<feature type="transmembrane region" description="Helical" evidence="1">
    <location>
        <begin position="50"/>
        <end position="67"/>
    </location>
</feature>
<keyword evidence="1" id="KW-1133">Transmembrane helix</keyword>